<dbReference type="GO" id="GO:0006412">
    <property type="term" value="P:translation"/>
    <property type="evidence" value="ECO:0007669"/>
    <property type="project" value="InterPro"/>
</dbReference>
<dbReference type="InterPro" id="IPR011332">
    <property type="entry name" value="Ribosomal_zn-bd"/>
</dbReference>
<keyword evidence="5" id="KW-0862">Zinc</keyword>
<evidence type="ECO:0000256" key="6">
    <source>
        <dbReference type="ARBA" id="ARBA00022980"/>
    </source>
</evidence>
<dbReference type="EMBL" id="KX579552">
    <property type="protein sequence ID" value="ARM19786.1"/>
    <property type="molecule type" value="Genomic_DNA"/>
</dbReference>
<dbReference type="FunFam" id="3.10.20.90:FF:000009">
    <property type="entry name" value="Ubiquitin-60S ribosomal protein"/>
    <property type="match status" value="1"/>
</dbReference>
<dbReference type="EMBL" id="MLAK01000827">
    <property type="protein sequence ID" value="OHT03461.1"/>
    <property type="molecule type" value="Genomic_DNA"/>
</dbReference>
<dbReference type="CDD" id="cd01803">
    <property type="entry name" value="Ubl_ubiquitin"/>
    <property type="match status" value="1"/>
</dbReference>
<evidence type="ECO:0000256" key="7">
    <source>
        <dbReference type="ARBA" id="ARBA00023274"/>
    </source>
</evidence>
<dbReference type="SUPFAM" id="SSF54236">
    <property type="entry name" value="Ubiquitin-like"/>
    <property type="match status" value="1"/>
</dbReference>
<organism evidence="10 11">
    <name type="scientific">Tritrichomonas foetus</name>
    <dbReference type="NCBI Taxonomy" id="1144522"/>
    <lineage>
        <taxon>Eukaryota</taxon>
        <taxon>Metamonada</taxon>
        <taxon>Parabasalia</taxon>
        <taxon>Tritrichomonadida</taxon>
        <taxon>Tritrichomonadidae</taxon>
        <taxon>Tritrichomonas</taxon>
    </lineage>
</organism>
<sequence length="164" mass="19056">MKINDHRRLRSAFLMQIFVKTLTGKHITLEVEPTDRIEDVKAKIQDKEGIPPDQQRLIFAGKQLEDGNTLQDYSIQKDSTLHLVLRLRGGKKKKRKKKAFTTKKRVPHTRKKEKLKLLKLFKINKDGSVEPQRKECESCQGCFMAKHKDGRQYCGCCHATILKK</sequence>
<dbReference type="InterPro" id="IPR019956">
    <property type="entry name" value="Ubiquitin_dom"/>
</dbReference>
<dbReference type="SMART" id="SM00213">
    <property type="entry name" value="UBQ"/>
    <property type="match status" value="1"/>
</dbReference>
<evidence type="ECO:0000256" key="2">
    <source>
        <dbReference type="ARBA" id="ARBA00008430"/>
    </source>
</evidence>
<proteinExistence type="inferred from homology"/>
<comment type="similarity">
    <text evidence="1">In the N-terminal section; belongs to the ubiquitin family.</text>
</comment>
<dbReference type="Gene3D" id="3.10.20.90">
    <property type="entry name" value="Phosphatidylinositol 3-kinase Catalytic Subunit, Chain A, domain 1"/>
    <property type="match status" value="1"/>
</dbReference>
<gene>
    <name evidence="10" type="primary">ubi3</name>
    <name evidence="10" type="ORF">TRFO_06717</name>
</gene>
<keyword evidence="4" id="KW-1017">Isopeptide bond</keyword>
<evidence type="ECO:0000313" key="9">
    <source>
        <dbReference type="EMBL" id="ARM19786.1"/>
    </source>
</evidence>
<dbReference type="InterPro" id="IPR002906">
    <property type="entry name" value="Ribosomal_eS31"/>
</dbReference>
<evidence type="ECO:0000256" key="1">
    <source>
        <dbReference type="ARBA" id="ARBA00008373"/>
    </source>
</evidence>
<dbReference type="OrthoDB" id="2013099at2759"/>
<evidence type="ECO:0000256" key="3">
    <source>
        <dbReference type="ARBA" id="ARBA00009891"/>
    </source>
</evidence>
<dbReference type="InterPro" id="IPR000626">
    <property type="entry name" value="Ubiquitin-like_dom"/>
</dbReference>
<evidence type="ECO:0000256" key="5">
    <source>
        <dbReference type="ARBA" id="ARBA00022833"/>
    </source>
</evidence>
<dbReference type="InterPro" id="IPR038582">
    <property type="entry name" value="Ribosomal_eS31_euk-type_sf"/>
</dbReference>
<evidence type="ECO:0000256" key="4">
    <source>
        <dbReference type="ARBA" id="ARBA00022499"/>
    </source>
</evidence>
<dbReference type="SMART" id="SM01402">
    <property type="entry name" value="Ribosomal_S27"/>
    <property type="match status" value="1"/>
</dbReference>
<dbReference type="GO" id="GO:0003735">
    <property type="term" value="F:structural constituent of ribosome"/>
    <property type="evidence" value="ECO:0007669"/>
    <property type="project" value="InterPro"/>
</dbReference>
<keyword evidence="7" id="KW-0687">Ribonucleoprotein</keyword>
<keyword evidence="11" id="KW-1185">Reference proteome</keyword>
<reference evidence="9" key="1">
    <citation type="submission" date="2016-07" db="EMBL/GenBank/DDBJ databases">
        <authorList>
            <person name="Rosa I.A."/>
            <person name="Brigido M.C."/>
            <person name="Santos E.O."/>
            <person name="Almeida L.G.P."/>
            <person name="Zingalli R.B."/>
            <person name="Vasconcelos A.T.R."/>
            <person name="Souza W."/>
            <person name="Benchimol M."/>
        </authorList>
    </citation>
    <scope>NUCLEOTIDE SEQUENCE</scope>
    <source>
        <strain evidence="9">6717</strain>
    </source>
</reference>
<evidence type="ECO:0000313" key="10">
    <source>
        <dbReference type="EMBL" id="OHT03461.1"/>
    </source>
</evidence>
<dbReference type="GeneID" id="94827962"/>
<dbReference type="InterPro" id="IPR019954">
    <property type="entry name" value="Ubiquitin_CS"/>
</dbReference>
<dbReference type="AlphaFoldDB" id="A0A1J4K1V9"/>
<dbReference type="SUPFAM" id="SSF57829">
    <property type="entry name" value="Zn-binding ribosomal proteins"/>
    <property type="match status" value="1"/>
</dbReference>
<dbReference type="GO" id="GO:1990904">
    <property type="term" value="C:ribonucleoprotein complex"/>
    <property type="evidence" value="ECO:0007669"/>
    <property type="project" value="UniProtKB-KW"/>
</dbReference>
<accession>A0A1J4K1V9</accession>
<reference evidence="9" key="3">
    <citation type="journal article" date="2017" name="Biol. Cell">
        <title>The costa of trichomonads: A complex macromolecular cytoskeleton structure made of uncommon proteins.</title>
        <authorList>
            <person name="de Andrade Rosa I."/>
            <person name="Brigido M.C."/>
            <person name="de Oliveira Santos E."/>
            <person name="Gonzaga L."/>
            <person name="Zingali R.B."/>
            <person name="de Vasconcelos A.T."/>
            <person name="de Souza W."/>
            <person name="Benchimol M."/>
        </authorList>
    </citation>
    <scope>NUCLEOTIDE SEQUENCE</scope>
    <source>
        <strain evidence="9">6717</strain>
    </source>
</reference>
<protein>
    <submittedName>
        <fullName evidence="10">Ubiquitin-40S ribosomal protein S27a</fullName>
    </submittedName>
</protein>
<comment type="similarity">
    <text evidence="2">Belongs to the ubiquitin family.</text>
</comment>
<dbReference type="VEuPathDB" id="TrichDB:TRFO_06717"/>
<keyword evidence="6 10" id="KW-0689">Ribosomal protein</keyword>
<dbReference type="PROSITE" id="PS50053">
    <property type="entry name" value="UBIQUITIN_2"/>
    <property type="match status" value="1"/>
</dbReference>
<reference evidence="10 11" key="2">
    <citation type="submission" date="2016-10" db="EMBL/GenBank/DDBJ databases">
        <authorList>
            <person name="Benchimol M."/>
            <person name="Almeida L.G."/>
            <person name="Vasconcelos A.T."/>
            <person name="Perreira-Neves A."/>
            <person name="Rosa I.A."/>
            <person name="Tasca T."/>
            <person name="Bogo M.R."/>
            <person name="de Souza W."/>
        </authorList>
    </citation>
    <scope>NUCLEOTIDE SEQUENCE [LARGE SCALE GENOMIC DNA]</scope>
    <source>
        <strain evidence="10 11">K</strain>
    </source>
</reference>
<dbReference type="RefSeq" id="XP_068356597.1">
    <property type="nucleotide sequence ID" value="XM_068493258.1"/>
</dbReference>
<dbReference type="Gene3D" id="6.20.50.150">
    <property type="match status" value="1"/>
</dbReference>
<dbReference type="Pfam" id="PF00240">
    <property type="entry name" value="ubiquitin"/>
    <property type="match status" value="1"/>
</dbReference>
<dbReference type="Pfam" id="PF01599">
    <property type="entry name" value="Ribosomal_S27"/>
    <property type="match status" value="1"/>
</dbReference>
<dbReference type="PROSITE" id="PS00299">
    <property type="entry name" value="UBIQUITIN_1"/>
    <property type="match status" value="1"/>
</dbReference>
<dbReference type="InterPro" id="IPR050158">
    <property type="entry name" value="Ubiquitin_ubiquitin-like"/>
</dbReference>
<dbReference type="PANTHER" id="PTHR10666">
    <property type="entry name" value="UBIQUITIN"/>
    <property type="match status" value="1"/>
</dbReference>
<dbReference type="Proteomes" id="UP000179807">
    <property type="component" value="Unassembled WGS sequence"/>
</dbReference>
<comment type="similarity">
    <text evidence="3">In the C-terminal section; belongs to the eukaryotic ribosomal protein eS31 family.</text>
</comment>
<dbReference type="InterPro" id="IPR029071">
    <property type="entry name" value="Ubiquitin-like_domsf"/>
</dbReference>
<dbReference type="GO" id="GO:0005840">
    <property type="term" value="C:ribosome"/>
    <property type="evidence" value="ECO:0007669"/>
    <property type="project" value="UniProtKB-KW"/>
</dbReference>
<feature type="domain" description="Ubiquitin-like" evidence="8">
    <location>
        <begin position="15"/>
        <end position="90"/>
    </location>
</feature>
<name>A0A1J4K1V9_9EUKA</name>
<dbReference type="PRINTS" id="PR00348">
    <property type="entry name" value="UBIQUITIN"/>
</dbReference>
<evidence type="ECO:0000259" key="8">
    <source>
        <dbReference type="PROSITE" id="PS50053"/>
    </source>
</evidence>
<evidence type="ECO:0000313" key="11">
    <source>
        <dbReference type="Proteomes" id="UP000179807"/>
    </source>
</evidence>